<dbReference type="PANTHER" id="PTHR45586">
    <property type="entry name" value="TPR REPEAT-CONTAINING PROTEIN PA4667"/>
    <property type="match status" value="1"/>
</dbReference>
<dbReference type="SUPFAM" id="SSF48452">
    <property type="entry name" value="TPR-like"/>
    <property type="match status" value="1"/>
</dbReference>
<protein>
    <submittedName>
        <fullName evidence="6">Tetratricopeptide repeat protein</fullName>
    </submittedName>
</protein>
<dbReference type="Pfam" id="PF00515">
    <property type="entry name" value="TPR_1"/>
    <property type="match status" value="1"/>
</dbReference>
<dbReference type="STRING" id="926566.Terro_2906"/>
<evidence type="ECO:0000256" key="3">
    <source>
        <dbReference type="PROSITE-ProRule" id="PRU00339"/>
    </source>
</evidence>
<feature type="chain" id="PRO_5003684714" evidence="5">
    <location>
        <begin position="25"/>
        <end position="474"/>
    </location>
</feature>
<reference evidence="6 7" key="1">
    <citation type="submission" date="2012-06" db="EMBL/GenBank/DDBJ databases">
        <title>Complete genome of Terriglobus roseus DSM 18391.</title>
        <authorList>
            <consortium name="US DOE Joint Genome Institute (JGI-PGF)"/>
            <person name="Lucas S."/>
            <person name="Copeland A."/>
            <person name="Lapidus A."/>
            <person name="Glavina del Rio T."/>
            <person name="Dalin E."/>
            <person name="Tice H."/>
            <person name="Bruce D."/>
            <person name="Goodwin L."/>
            <person name="Pitluck S."/>
            <person name="Peters L."/>
            <person name="Mikhailova N."/>
            <person name="Munk A.C.C."/>
            <person name="Kyrpides N."/>
            <person name="Mavromatis K."/>
            <person name="Ivanova N."/>
            <person name="Brettin T."/>
            <person name="Detter J.C."/>
            <person name="Han C."/>
            <person name="Larimer F."/>
            <person name="Land M."/>
            <person name="Hauser L."/>
            <person name="Markowitz V."/>
            <person name="Cheng J.-F."/>
            <person name="Hugenholtz P."/>
            <person name="Woyke T."/>
            <person name="Wu D."/>
            <person name="Brambilla E."/>
            <person name="Klenk H.-P."/>
            <person name="Eisen J.A."/>
        </authorList>
    </citation>
    <scope>NUCLEOTIDE SEQUENCE [LARGE SCALE GENOMIC DNA]</scope>
    <source>
        <strain evidence="7">DSM 18391 / NRRL B-41598 / KBS 63</strain>
    </source>
</reference>
<accession>I3ZIS3</accession>
<feature type="region of interest" description="Disordered" evidence="4">
    <location>
        <begin position="449"/>
        <end position="474"/>
    </location>
</feature>
<dbReference type="Pfam" id="PF14559">
    <property type="entry name" value="TPR_19"/>
    <property type="match status" value="1"/>
</dbReference>
<evidence type="ECO:0000256" key="1">
    <source>
        <dbReference type="ARBA" id="ARBA00022737"/>
    </source>
</evidence>
<dbReference type="PANTHER" id="PTHR45586:SF1">
    <property type="entry name" value="LIPOPOLYSACCHARIDE ASSEMBLY PROTEIN B"/>
    <property type="match status" value="1"/>
</dbReference>
<keyword evidence="1" id="KW-0677">Repeat</keyword>
<dbReference type="RefSeq" id="WP_014786405.1">
    <property type="nucleotide sequence ID" value="NC_018014.1"/>
</dbReference>
<evidence type="ECO:0000313" key="6">
    <source>
        <dbReference type="EMBL" id="AFL89141.1"/>
    </source>
</evidence>
<dbReference type="SMART" id="SM00028">
    <property type="entry name" value="TPR"/>
    <property type="match status" value="8"/>
</dbReference>
<feature type="signal peptide" evidence="5">
    <location>
        <begin position="1"/>
        <end position="24"/>
    </location>
</feature>
<evidence type="ECO:0000256" key="5">
    <source>
        <dbReference type="SAM" id="SignalP"/>
    </source>
</evidence>
<dbReference type="HOGENOM" id="CLU_576081_0_0_0"/>
<sequence length="474" mass="52228">MNQKQRSFAVIRILLVGCAMAANAQPAKTRSNDTATAELRAASAAYDKGDYREASVVLEKIIVKAPRNFEAHEMLGLAYAAQSRTPDALKQLRLAVALNPASALAHANLATSLVHAGQPEAAEPEYKRALELDRTNYDAARHLAGLYLQSGRIDSAIPLLQTAQKLHPDDYDTGYDLALAYLMSGQVVASQRLTETLLRKRPSGDLHNLAGQIAEKQGRFIDAVNEFAAAAHQDPSEENLFAWGTELLAHRTYVAAIEVFRSGAQRYPDSSRILVGLGMSLYARGDFEESVRVLLRGADASPSDARCYLYLSKAYLSAPSQAEAAIEHFRRYAELEPRNGLAQFYYGMSLWKGNRQGTTGVDYPAVEALLQKATTLNDKLADAHLQLGILYTEQREYEKALPQYERALQLDPLSSDAHFRMGRYYLHAGLKDKAENEFDQFKRLQAQNHAAEDKAKADVQQFVVSGSPAGPAQP</sequence>
<name>I3ZIS3_TERRK</name>
<dbReference type="EMBL" id="CP003379">
    <property type="protein sequence ID" value="AFL89141.1"/>
    <property type="molecule type" value="Genomic_DNA"/>
</dbReference>
<dbReference type="SUPFAM" id="SSF81901">
    <property type="entry name" value="HCP-like"/>
    <property type="match status" value="1"/>
</dbReference>
<evidence type="ECO:0000256" key="4">
    <source>
        <dbReference type="SAM" id="MobiDB-lite"/>
    </source>
</evidence>
<dbReference type="Proteomes" id="UP000006056">
    <property type="component" value="Chromosome"/>
</dbReference>
<dbReference type="AlphaFoldDB" id="I3ZIS3"/>
<proteinExistence type="predicted"/>
<dbReference type="InterPro" id="IPR011990">
    <property type="entry name" value="TPR-like_helical_dom_sf"/>
</dbReference>
<feature type="repeat" description="TPR" evidence="3">
    <location>
        <begin position="271"/>
        <end position="304"/>
    </location>
</feature>
<feature type="repeat" description="TPR" evidence="3">
    <location>
        <begin position="381"/>
        <end position="414"/>
    </location>
</feature>
<gene>
    <name evidence="6" type="ordered locus">Terro_2906</name>
</gene>
<keyword evidence="2 3" id="KW-0802">TPR repeat</keyword>
<evidence type="ECO:0000313" key="7">
    <source>
        <dbReference type="Proteomes" id="UP000006056"/>
    </source>
</evidence>
<feature type="repeat" description="TPR" evidence="3">
    <location>
        <begin position="103"/>
        <end position="136"/>
    </location>
</feature>
<dbReference type="PROSITE" id="PS50005">
    <property type="entry name" value="TPR"/>
    <property type="match status" value="5"/>
</dbReference>
<dbReference type="Pfam" id="PF13432">
    <property type="entry name" value="TPR_16"/>
    <property type="match status" value="3"/>
</dbReference>
<dbReference type="KEGG" id="trs:Terro_2906"/>
<organism evidence="6 7">
    <name type="scientific">Terriglobus roseus (strain DSM 18391 / NRRL B-41598 / KBS 63)</name>
    <dbReference type="NCBI Taxonomy" id="926566"/>
    <lineage>
        <taxon>Bacteria</taxon>
        <taxon>Pseudomonadati</taxon>
        <taxon>Acidobacteriota</taxon>
        <taxon>Terriglobia</taxon>
        <taxon>Terriglobales</taxon>
        <taxon>Acidobacteriaceae</taxon>
        <taxon>Terriglobus</taxon>
    </lineage>
</organism>
<feature type="repeat" description="TPR" evidence="3">
    <location>
        <begin position="69"/>
        <end position="102"/>
    </location>
</feature>
<feature type="repeat" description="TPR" evidence="3">
    <location>
        <begin position="137"/>
        <end position="170"/>
    </location>
</feature>
<dbReference type="Gene3D" id="1.25.40.10">
    <property type="entry name" value="Tetratricopeptide repeat domain"/>
    <property type="match status" value="4"/>
</dbReference>
<dbReference type="PROSITE" id="PS50293">
    <property type="entry name" value="TPR_REGION"/>
    <property type="match status" value="1"/>
</dbReference>
<evidence type="ECO:0000256" key="2">
    <source>
        <dbReference type="ARBA" id="ARBA00022803"/>
    </source>
</evidence>
<dbReference type="InterPro" id="IPR051012">
    <property type="entry name" value="CellSynth/LPSAsmb/PSIAsmb"/>
</dbReference>
<dbReference type="eggNOG" id="COG0457">
    <property type="taxonomic scope" value="Bacteria"/>
</dbReference>
<keyword evidence="7" id="KW-1185">Reference proteome</keyword>
<dbReference type="InterPro" id="IPR019734">
    <property type="entry name" value="TPR_rpt"/>
</dbReference>
<keyword evidence="5" id="KW-0732">Signal</keyword>